<keyword evidence="3" id="KW-0813">Transport</keyword>
<feature type="region of interest" description="Disordered" evidence="6">
    <location>
        <begin position="28"/>
        <end position="53"/>
    </location>
</feature>
<dbReference type="SMART" id="SM00327">
    <property type="entry name" value="VWA"/>
    <property type="match status" value="1"/>
</dbReference>
<dbReference type="InterPro" id="IPR036465">
    <property type="entry name" value="vWFA_dom_sf"/>
</dbReference>
<reference evidence="9 10" key="1">
    <citation type="submission" date="2021-12" db="EMBL/GenBank/DDBJ databases">
        <title>Discovery of the Pendulisporaceae a myxobacterial family with distinct sporulation behavior and unique specialized metabolism.</title>
        <authorList>
            <person name="Garcia R."/>
            <person name="Popoff A."/>
            <person name="Bader C.D."/>
            <person name="Loehr J."/>
            <person name="Walesch S."/>
            <person name="Walt C."/>
            <person name="Boldt J."/>
            <person name="Bunk B."/>
            <person name="Haeckl F.J.F.P.J."/>
            <person name="Gunesch A.P."/>
            <person name="Birkelbach J."/>
            <person name="Nuebel U."/>
            <person name="Pietschmann T."/>
            <person name="Bach T."/>
            <person name="Mueller R."/>
        </authorList>
    </citation>
    <scope>NUCLEOTIDE SEQUENCE [LARGE SCALE GENOMIC DNA]</scope>
    <source>
        <strain evidence="9 10">MSr11954</strain>
    </source>
</reference>
<dbReference type="Proteomes" id="UP001370348">
    <property type="component" value="Chromosome"/>
</dbReference>
<keyword evidence="4 7" id="KW-0732">Signal</keyword>
<evidence type="ECO:0000313" key="9">
    <source>
        <dbReference type="EMBL" id="WXB17523.1"/>
    </source>
</evidence>
<evidence type="ECO:0000256" key="1">
    <source>
        <dbReference type="ARBA" id="ARBA00004418"/>
    </source>
</evidence>
<dbReference type="PANTHER" id="PTHR30368:SF2">
    <property type="entry name" value="SULFATE-BINDING PROTEIN"/>
    <property type="match status" value="1"/>
</dbReference>
<proteinExistence type="inferred from homology"/>
<feature type="chain" id="PRO_5045781614" evidence="7">
    <location>
        <begin position="21"/>
        <end position="581"/>
    </location>
</feature>
<dbReference type="InterPro" id="IPR002035">
    <property type="entry name" value="VWF_A"/>
</dbReference>
<dbReference type="EMBL" id="CP089984">
    <property type="protein sequence ID" value="WXB17523.1"/>
    <property type="molecule type" value="Genomic_DNA"/>
</dbReference>
<feature type="domain" description="VWFA" evidence="8">
    <location>
        <begin position="403"/>
        <end position="581"/>
    </location>
</feature>
<feature type="compositionally biased region" description="Low complexity" evidence="6">
    <location>
        <begin position="41"/>
        <end position="53"/>
    </location>
</feature>
<dbReference type="Pfam" id="PF13531">
    <property type="entry name" value="SBP_bac_11"/>
    <property type="match status" value="1"/>
</dbReference>
<evidence type="ECO:0000256" key="5">
    <source>
        <dbReference type="ARBA" id="ARBA00022764"/>
    </source>
</evidence>
<evidence type="ECO:0000256" key="6">
    <source>
        <dbReference type="SAM" id="MobiDB-lite"/>
    </source>
</evidence>
<keyword evidence="10" id="KW-1185">Reference proteome</keyword>
<dbReference type="PANTHER" id="PTHR30368">
    <property type="entry name" value="SULFATE-BINDING PROTEIN"/>
    <property type="match status" value="1"/>
</dbReference>
<protein>
    <submittedName>
        <fullName evidence="9">VWA domain-containing protein</fullName>
    </submittedName>
</protein>
<dbReference type="PROSITE" id="PS50234">
    <property type="entry name" value="VWFA"/>
    <property type="match status" value="1"/>
</dbReference>
<evidence type="ECO:0000256" key="2">
    <source>
        <dbReference type="ARBA" id="ARBA00006099"/>
    </source>
</evidence>
<name>A0ABZ2M358_9BACT</name>
<dbReference type="Gene3D" id="3.40.190.10">
    <property type="entry name" value="Periplasmic binding protein-like II"/>
    <property type="match status" value="2"/>
</dbReference>
<dbReference type="SUPFAM" id="SSF53850">
    <property type="entry name" value="Periplasmic binding protein-like II"/>
    <property type="match status" value="1"/>
</dbReference>
<dbReference type="Gene3D" id="3.40.50.410">
    <property type="entry name" value="von Willebrand factor, type A domain"/>
    <property type="match status" value="1"/>
</dbReference>
<dbReference type="CDD" id="cd00198">
    <property type="entry name" value="vWFA"/>
    <property type="match status" value="1"/>
</dbReference>
<comment type="similarity">
    <text evidence="2">Belongs to the prokaryotic sulfate-binding protein family.</text>
</comment>
<keyword evidence="5" id="KW-0574">Periplasm</keyword>
<dbReference type="Pfam" id="PF00092">
    <property type="entry name" value="VWA"/>
    <property type="match status" value="1"/>
</dbReference>
<sequence length="581" mass="62608">MRLCFFRLALLIVSIFGLGACNGCNPQKAPTQDPSADKPPGATSAAGSATAGAANSGAAGREVEVFLIYGSEKKTWLEESIKAFEPQKKTTASGRPITIRAKAMGSGESVQAIVNGTDKPHVFSPASSAYIALLNSAYAQKRAKPIAQPGETVVLSPVVIAMWKPMAEALGWPKSPIGWSDLLKVNLDPRGWGSKGFAEWGRFKLGHTHPEFSNSGFLSVLAEAYAGAKKTRGLSRADLDNPSTRKFLESVEQTIVHYGTSTGFFTDKMIARGPAYMSATVSYENLVIESYQKNPPQPIIAIYPKEGTFWSDHPYSILDAEWVGNEEREAAKIFLEFLKARPQQERALALGFRPGEASVPIASPIDLAHGVDPKQPQNLLEVPEVATLEKLLDVWKDTKKTTDVVLVFDKSGSMRGRPLEEAKRGAKSFLDVLSDRDEVTLSFFDTVVYPTVGPVKLGDGGRKQLAQRIDGVSAGGGTSLYDAIDKAYEDVSKRAASARGRIHAIVVMTDGNDEGSRLTLPALKRRFPNEADTPVKVFTIAYGEGASADVLDEIAESAKGSAARGSVETINRVYADMAAFF</sequence>
<accession>A0ABZ2M358</accession>
<comment type="subcellular location">
    <subcellularLocation>
        <location evidence="1">Periplasm</location>
    </subcellularLocation>
</comment>
<dbReference type="PROSITE" id="PS51257">
    <property type="entry name" value="PROKAR_LIPOPROTEIN"/>
    <property type="match status" value="1"/>
</dbReference>
<evidence type="ECO:0000256" key="4">
    <source>
        <dbReference type="ARBA" id="ARBA00022729"/>
    </source>
</evidence>
<evidence type="ECO:0000256" key="7">
    <source>
        <dbReference type="SAM" id="SignalP"/>
    </source>
</evidence>
<gene>
    <name evidence="9" type="ORF">LZC94_09620</name>
</gene>
<feature type="signal peptide" evidence="7">
    <location>
        <begin position="1"/>
        <end position="20"/>
    </location>
</feature>
<organism evidence="9 10">
    <name type="scientific">Pendulispora albinea</name>
    <dbReference type="NCBI Taxonomy" id="2741071"/>
    <lineage>
        <taxon>Bacteria</taxon>
        <taxon>Pseudomonadati</taxon>
        <taxon>Myxococcota</taxon>
        <taxon>Myxococcia</taxon>
        <taxon>Myxococcales</taxon>
        <taxon>Sorangiineae</taxon>
        <taxon>Pendulisporaceae</taxon>
        <taxon>Pendulispora</taxon>
    </lineage>
</organism>
<evidence type="ECO:0000259" key="8">
    <source>
        <dbReference type="PROSITE" id="PS50234"/>
    </source>
</evidence>
<dbReference type="SUPFAM" id="SSF53300">
    <property type="entry name" value="vWA-like"/>
    <property type="match status" value="1"/>
</dbReference>
<dbReference type="InterPro" id="IPR005669">
    <property type="entry name" value="Thiosulph/SO4-bd"/>
</dbReference>
<dbReference type="RefSeq" id="WP_394827157.1">
    <property type="nucleotide sequence ID" value="NZ_CP089984.1"/>
</dbReference>
<evidence type="ECO:0000313" key="10">
    <source>
        <dbReference type="Proteomes" id="UP001370348"/>
    </source>
</evidence>
<evidence type="ECO:0000256" key="3">
    <source>
        <dbReference type="ARBA" id="ARBA00022448"/>
    </source>
</evidence>